<organism evidence="2 3">
    <name type="scientific">Mycobacteroides abscessus MAB_030201_1075</name>
    <dbReference type="NCBI Taxonomy" id="1335410"/>
    <lineage>
        <taxon>Bacteria</taxon>
        <taxon>Bacillati</taxon>
        <taxon>Actinomycetota</taxon>
        <taxon>Actinomycetes</taxon>
        <taxon>Mycobacteriales</taxon>
        <taxon>Mycobacteriaceae</taxon>
        <taxon>Mycobacteroides</taxon>
        <taxon>Mycobacteroides abscessus</taxon>
    </lineage>
</organism>
<accession>A0A829PIY2</accession>
<evidence type="ECO:0000256" key="1">
    <source>
        <dbReference type="SAM" id="Phobius"/>
    </source>
</evidence>
<dbReference type="Proteomes" id="UP000019854">
    <property type="component" value="Unassembled WGS sequence"/>
</dbReference>
<keyword evidence="1" id="KW-1133">Transmembrane helix</keyword>
<dbReference type="EMBL" id="JAOX01000001">
    <property type="protein sequence ID" value="ETZ87815.1"/>
    <property type="molecule type" value="Genomic_DNA"/>
</dbReference>
<gene>
    <name evidence="2" type="ORF">L829_1365</name>
</gene>
<feature type="transmembrane region" description="Helical" evidence="1">
    <location>
        <begin position="42"/>
        <end position="61"/>
    </location>
</feature>
<protein>
    <submittedName>
        <fullName evidence="2">Uncharacterized protein</fullName>
    </submittedName>
</protein>
<keyword evidence="1" id="KW-0812">Transmembrane</keyword>
<evidence type="ECO:0000313" key="3">
    <source>
        <dbReference type="Proteomes" id="UP000019854"/>
    </source>
</evidence>
<comment type="caution">
    <text evidence="2">The sequence shown here is derived from an EMBL/GenBank/DDBJ whole genome shotgun (WGS) entry which is preliminary data.</text>
</comment>
<evidence type="ECO:0000313" key="2">
    <source>
        <dbReference type="EMBL" id="ETZ87815.1"/>
    </source>
</evidence>
<proteinExistence type="predicted"/>
<keyword evidence="1" id="KW-0472">Membrane</keyword>
<dbReference type="AlphaFoldDB" id="A0A829PIY2"/>
<sequence length="372" mass="40197">MVRAGHTIMLVGGGRARRVPDPSRNRTTPADDVRHTRKVLRAGLLAAVGILVGSSLLAAGGCAASQTDPSRSIARAINSLPGVDSTTHSFSIGWYDTFTMHLDANVRPGITPEQLTAIWEVFTRQAESAGADHAHFDVRLTINDCPSTVAPPDRYCGRISATTDGESAEPVPDWREWQALIRGHYGNDIHVNTSHVNGQSHKQITVTLAPSVDGKPRETRAQDFSPVFRRIATDFPGLREAAWTATATRGQTSANASNLELGTSRGWPTEAELGLWEALSDIAPAQMSLVRDAGNSDEMSSVTVTLPGVDETAWRRAALSQLMLLKAYQQRVTYEATYGESTLTVIVGGCSPEFDTGSALQNELRQWFESCA</sequence>
<reference evidence="2 3" key="1">
    <citation type="submission" date="2014-01" db="EMBL/GenBank/DDBJ databases">
        <authorList>
            <person name="Zelazny A."/>
            <person name="Olivier K."/>
            <person name="Sampaio E.P."/>
            <person name="Holland S.M."/>
            <person name="Tallon L.J."/>
            <person name="Sadzewicz L.K."/>
            <person name="Sengamalay N."/>
            <person name="Fraser C.M."/>
            <person name="Hine E."/>
            <person name="Shefchek K.A."/>
            <person name="Das S.P."/>
            <person name="Shallom S.J."/>
            <person name="Agrawal S."/>
            <person name="Tettelin H."/>
        </authorList>
    </citation>
    <scope>NUCLEOTIDE SEQUENCE [LARGE SCALE GENOMIC DNA]</scope>
    <source>
        <strain evidence="2 3">MAB_030201_1075</strain>
    </source>
</reference>
<name>A0A829PIY2_9MYCO</name>